<reference evidence="4" key="1">
    <citation type="journal article" date="2013" name="Science">
        <title>Comparative analysis of bat genomes provides insight into the evolution of flight and immunity.</title>
        <authorList>
            <person name="Zhang G."/>
            <person name="Cowled C."/>
            <person name="Shi Z."/>
            <person name="Huang Z."/>
            <person name="Bishop-Lilly K.A."/>
            <person name="Fang X."/>
            <person name="Wynne J.W."/>
            <person name="Xiong Z."/>
            <person name="Baker M.L."/>
            <person name="Zhao W."/>
            <person name="Tachedjian M."/>
            <person name="Zhu Y."/>
            <person name="Zhou P."/>
            <person name="Jiang X."/>
            <person name="Ng J."/>
            <person name="Yang L."/>
            <person name="Wu L."/>
            <person name="Xiao J."/>
            <person name="Feng Y."/>
            <person name="Chen Y."/>
            <person name="Sun X."/>
            <person name="Zhang Y."/>
            <person name="Marsh G.A."/>
            <person name="Crameri G."/>
            <person name="Broder C.C."/>
            <person name="Frey K.G."/>
            <person name="Wang L.F."/>
            <person name="Wang J."/>
        </authorList>
    </citation>
    <scope>NUCLEOTIDE SEQUENCE [LARGE SCALE GENOMIC DNA]</scope>
</reference>
<keyword evidence="2" id="KW-0732">Signal</keyword>
<feature type="compositionally biased region" description="Polar residues" evidence="1">
    <location>
        <begin position="162"/>
        <end position="172"/>
    </location>
</feature>
<feature type="compositionally biased region" description="Basic and acidic residues" evidence="1">
    <location>
        <begin position="397"/>
        <end position="410"/>
    </location>
</feature>
<organism evidence="3 4">
    <name type="scientific">Pteropus alecto</name>
    <name type="common">Black flying fox</name>
    <dbReference type="NCBI Taxonomy" id="9402"/>
    <lineage>
        <taxon>Eukaryota</taxon>
        <taxon>Metazoa</taxon>
        <taxon>Chordata</taxon>
        <taxon>Craniata</taxon>
        <taxon>Vertebrata</taxon>
        <taxon>Euteleostomi</taxon>
        <taxon>Mammalia</taxon>
        <taxon>Eutheria</taxon>
        <taxon>Laurasiatheria</taxon>
        <taxon>Chiroptera</taxon>
        <taxon>Yinpterochiroptera</taxon>
        <taxon>Pteropodoidea</taxon>
        <taxon>Pteropodidae</taxon>
        <taxon>Pteropodinae</taxon>
        <taxon>Pteropus</taxon>
    </lineage>
</organism>
<protein>
    <submittedName>
        <fullName evidence="3">Rho GTPase-activating protein 20</fullName>
    </submittedName>
</protein>
<dbReference type="EMBL" id="KB030915">
    <property type="protein sequence ID" value="ELK08141.1"/>
    <property type="molecule type" value="Genomic_DNA"/>
</dbReference>
<gene>
    <name evidence="3" type="ORF">PAL_GLEAN10000800</name>
</gene>
<dbReference type="eggNOG" id="KOG4724">
    <property type="taxonomic scope" value="Eukaryota"/>
</dbReference>
<sequence>MEGYLCGLHHCPLALGWLVPTETALVLTEGSDMNIKDLTLRPNSNITSRSVFPWADSWLFPCLCLQSTSYMSLVYPLHPNDDSSFGSLDNELNEDVDAPRNEVLKKIGQGSTDIQKIATNKQVKKESSSDNEGNHVKLFSKSKPVAISEASYSHVSSHDHSQNVPFDSSTSKYFPEHTTGAHKSSRRHQRCSEPSSHDQHCKLSHLVGIYSKKQQTTSYEADHLDGEDDYLKPQKTLQMEGQKLINQSLVMGIKVGKSSAINQNAEKFSPSNLNTCPSTSSTSLSSPGTSPSGSSVSSQDSDLLQMSEHFVLTPADTSSPVDCAFQEDPSSDLCSSGLISGMPAPASGQTSSQLAYSSKDSVKCPSHSVTLHPMKWLRNGMAALKNWSLRKKPKAYGPEEEKRGSLKRCTEPPAHASGVSEARSLHEKQEDVPLRAAEELESVQAAECCSSYPSQDSEIHFCSALNLVEDSLKLCMQSNEGESSEYYSFTLCLAQNPQPALHLNNVSSSDSGPTVICDVGKKHSTKDI</sequence>
<feature type="chain" id="PRO_5003969064" evidence="2">
    <location>
        <begin position="17"/>
        <end position="528"/>
    </location>
</feature>
<dbReference type="PANTHER" id="PTHR23179:SF28">
    <property type="entry name" value="RHO GTPASE-ACTIVATING PROTEIN 20"/>
    <property type="match status" value="1"/>
</dbReference>
<feature type="region of interest" description="Disordered" evidence="1">
    <location>
        <begin position="393"/>
        <end position="430"/>
    </location>
</feature>
<keyword evidence="4" id="KW-1185">Reference proteome</keyword>
<dbReference type="AlphaFoldDB" id="L5KBI1"/>
<feature type="signal peptide" evidence="2">
    <location>
        <begin position="1"/>
        <end position="16"/>
    </location>
</feature>
<name>L5KBI1_PTEAL</name>
<feature type="region of interest" description="Disordered" evidence="1">
    <location>
        <begin position="150"/>
        <end position="198"/>
    </location>
</feature>
<dbReference type="InParanoid" id="L5KBI1"/>
<evidence type="ECO:0000256" key="2">
    <source>
        <dbReference type="SAM" id="SignalP"/>
    </source>
</evidence>
<accession>L5KBI1</accession>
<dbReference type="STRING" id="9402.L5KBI1"/>
<proteinExistence type="predicted"/>
<dbReference type="GO" id="GO:0005096">
    <property type="term" value="F:GTPase activator activity"/>
    <property type="evidence" value="ECO:0007669"/>
    <property type="project" value="TreeGrafter"/>
</dbReference>
<evidence type="ECO:0000256" key="1">
    <source>
        <dbReference type="SAM" id="MobiDB-lite"/>
    </source>
</evidence>
<feature type="region of interest" description="Disordered" evidence="1">
    <location>
        <begin position="267"/>
        <end position="301"/>
    </location>
</feature>
<evidence type="ECO:0000313" key="3">
    <source>
        <dbReference type="EMBL" id="ELK08141.1"/>
    </source>
</evidence>
<feature type="compositionally biased region" description="Low complexity" evidence="1">
    <location>
        <begin position="269"/>
        <end position="301"/>
    </location>
</feature>
<dbReference type="PANTHER" id="PTHR23179">
    <property type="entry name" value="T-CELL ACTIVATION RHO GTPASE ACTIVATING PROTEIN-RELATED"/>
    <property type="match status" value="1"/>
</dbReference>
<evidence type="ECO:0000313" key="4">
    <source>
        <dbReference type="Proteomes" id="UP000010552"/>
    </source>
</evidence>
<dbReference type="Proteomes" id="UP000010552">
    <property type="component" value="Unassembled WGS sequence"/>
</dbReference>